<dbReference type="InterPro" id="IPR050121">
    <property type="entry name" value="Cytochrome_P450_monoxygenase"/>
</dbReference>
<evidence type="ECO:0000256" key="5">
    <source>
        <dbReference type="ARBA" id="ARBA00023004"/>
    </source>
</evidence>
<protein>
    <submittedName>
        <fullName evidence="8">Cytochrome P450</fullName>
    </submittedName>
</protein>
<keyword evidence="9" id="KW-1185">Reference proteome</keyword>
<dbReference type="PANTHER" id="PTHR24305">
    <property type="entry name" value="CYTOCHROME P450"/>
    <property type="match status" value="1"/>
</dbReference>
<dbReference type="PRINTS" id="PR00385">
    <property type="entry name" value="P450"/>
</dbReference>
<dbReference type="Proteomes" id="UP001303647">
    <property type="component" value="Unassembled WGS sequence"/>
</dbReference>
<evidence type="ECO:0000256" key="4">
    <source>
        <dbReference type="ARBA" id="ARBA00022723"/>
    </source>
</evidence>
<keyword evidence="7" id="KW-0503">Monooxygenase</keyword>
<gene>
    <name evidence="8" type="ORF">C7999DRAFT_30306</name>
</gene>
<dbReference type="Gene3D" id="1.10.630.10">
    <property type="entry name" value="Cytochrome P450"/>
    <property type="match status" value="1"/>
</dbReference>
<dbReference type="PRINTS" id="PR00463">
    <property type="entry name" value="EP450I"/>
</dbReference>
<dbReference type="PROSITE" id="PS00086">
    <property type="entry name" value="CYTOCHROME_P450"/>
    <property type="match status" value="1"/>
</dbReference>
<sequence>MAITLSTAAASAAILLVSTLLSQVIQRRYFHPLRAIAGPWLNSISELPAALALVTGNQHVYYRYLHERYGPVVRVSPNEVSFISVEAREEIYGLRKGGLNMEKSPIFLGAVGNVDGQTGVSLALNKEHARQRRALGYLFTNSALLHLEDLTQAQIRKFISMLKTMAAEGQAVDVADWYTYLAFDIMGELCFAEPFGCLDQGSATEWSTSVINVFVAATWTQAIRRISGVGTWLEKLMTRLLVPPQAAAWREMHLNNAKEKTLRRLADPDRDHTDFIYQILNSSSAKSLSQTEIVLNMALFISAGTDTTATALTGWTYFVCTHPNVYRRLVGEVRSSQFGSDSDLVWSKVKDLRFLEATLLEALRLFPPSPASQQRVVPRGGATVDGYRLPEGTTVAVPPWASTRSHFNFADPDDFRPERWLVAGEEGSDERFASDRLGASLPFGTGPRICIGKNLAYMEMRLVAAHMLWNFDLSLDTRADEKENSVWGLDGRMRTMKVYHSMTKPPLWVRLEPVKR</sequence>
<dbReference type="GO" id="GO:0005506">
    <property type="term" value="F:iron ion binding"/>
    <property type="evidence" value="ECO:0007669"/>
    <property type="project" value="InterPro"/>
</dbReference>
<accession>A0AAN7CY29</accession>
<dbReference type="InterPro" id="IPR036396">
    <property type="entry name" value="Cyt_P450_sf"/>
</dbReference>
<dbReference type="SUPFAM" id="SSF48264">
    <property type="entry name" value="Cytochrome P450"/>
    <property type="match status" value="1"/>
</dbReference>
<keyword evidence="3 6" id="KW-0349">Heme</keyword>
<dbReference type="InterPro" id="IPR001128">
    <property type="entry name" value="Cyt_P450"/>
</dbReference>
<comment type="caution">
    <text evidence="8">The sequence shown here is derived from an EMBL/GenBank/DDBJ whole genome shotgun (WGS) entry which is preliminary data.</text>
</comment>
<dbReference type="InterPro" id="IPR002401">
    <property type="entry name" value="Cyt_P450_E_grp-I"/>
</dbReference>
<comment type="cofactor">
    <cofactor evidence="1 6">
        <name>heme</name>
        <dbReference type="ChEBI" id="CHEBI:30413"/>
    </cofactor>
</comment>
<keyword evidence="5 6" id="KW-0408">Iron</keyword>
<keyword evidence="7" id="KW-0560">Oxidoreductase</keyword>
<dbReference type="GO" id="GO:0004497">
    <property type="term" value="F:monooxygenase activity"/>
    <property type="evidence" value="ECO:0007669"/>
    <property type="project" value="UniProtKB-KW"/>
</dbReference>
<evidence type="ECO:0000256" key="1">
    <source>
        <dbReference type="ARBA" id="ARBA00001971"/>
    </source>
</evidence>
<comment type="similarity">
    <text evidence="2 7">Belongs to the cytochrome P450 family.</text>
</comment>
<dbReference type="EMBL" id="MU857626">
    <property type="protein sequence ID" value="KAK4249252.1"/>
    <property type="molecule type" value="Genomic_DNA"/>
</dbReference>
<proteinExistence type="inferred from homology"/>
<reference evidence="8" key="2">
    <citation type="submission" date="2023-05" db="EMBL/GenBank/DDBJ databases">
        <authorList>
            <consortium name="Lawrence Berkeley National Laboratory"/>
            <person name="Steindorff A."/>
            <person name="Hensen N."/>
            <person name="Bonometti L."/>
            <person name="Westerberg I."/>
            <person name="Brannstrom I.O."/>
            <person name="Guillou S."/>
            <person name="Cros-Aarteil S."/>
            <person name="Calhoun S."/>
            <person name="Haridas S."/>
            <person name="Kuo A."/>
            <person name="Mondo S."/>
            <person name="Pangilinan J."/>
            <person name="Riley R."/>
            <person name="Labutti K."/>
            <person name="Andreopoulos B."/>
            <person name="Lipzen A."/>
            <person name="Chen C."/>
            <person name="Yanf M."/>
            <person name="Daum C."/>
            <person name="Ng V."/>
            <person name="Clum A."/>
            <person name="Ohm R."/>
            <person name="Martin F."/>
            <person name="Silar P."/>
            <person name="Natvig D."/>
            <person name="Lalanne C."/>
            <person name="Gautier V."/>
            <person name="Ament-Velasquez S.L."/>
            <person name="Kruys A."/>
            <person name="Hutchinson M.I."/>
            <person name="Powell A.J."/>
            <person name="Barry K."/>
            <person name="Miller A.N."/>
            <person name="Grigoriev I.V."/>
            <person name="Debuchy R."/>
            <person name="Gladieux P."/>
            <person name="Thoren M.H."/>
            <person name="Johannesson H."/>
        </authorList>
    </citation>
    <scope>NUCLEOTIDE SEQUENCE</scope>
    <source>
        <strain evidence="8">CBS 359.72</strain>
    </source>
</reference>
<evidence type="ECO:0000256" key="3">
    <source>
        <dbReference type="ARBA" id="ARBA00022617"/>
    </source>
</evidence>
<dbReference type="GO" id="GO:0016705">
    <property type="term" value="F:oxidoreductase activity, acting on paired donors, with incorporation or reduction of molecular oxygen"/>
    <property type="evidence" value="ECO:0007669"/>
    <property type="project" value="InterPro"/>
</dbReference>
<evidence type="ECO:0000256" key="6">
    <source>
        <dbReference type="PIRSR" id="PIRSR602401-1"/>
    </source>
</evidence>
<evidence type="ECO:0000256" key="2">
    <source>
        <dbReference type="ARBA" id="ARBA00010617"/>
    </source>
</evidence>
<feature type="binding site" description="axial binding residue" evidence="6">
    <location>
        <position position="450"/>
    </location>
    <ligand>
        <name>heme</name>
        <dbReference type="ChEBI" id="CHEBI:30413"/>
    </ligand>
    <ligandPart>
        <name>Fe</name>
        <dbReference type="ChEBI" id="CHEBI:18248"/>
    </ligandPart>
</feature>
<dbReference type="AlphaFoldDB" id="A0AAN7CY29"/>
<evidence type="ECO:0000256" key="7">
    <source>
        <dbReference type="RuleBase" id="RU000461"/>
    </source>
</evidence>
<dbReference type="Pfam" id="PF00067">
    <property type="entry name" value="p450"/>
    <property type="match status" value="1"/>
</dbReference>
<dbReference type="CDD" id="cd11058">
    <property type="entry name" value="CYP60B-like"/>
    <property type="match status" value="1"/>
</dbReference>
<evidence type="ECO:0000313" key="8">
    <source>
        <dbReference type="EMBL" id="KAK4249252.1"/>
    </source>
</evidence>
<organism evidence="8 9">
    <name type="scientific">Corynascus novoguineensis</name>
    <dbReference type="NCBI Taxonomy" id="1126955"/>
    <lineage>
        <taxon>Eukaryota</taxon>
        <taxon>Fungi</taxon>
        <taxon>Dikarya</taxon>
        <taxon>Ascomycota</taxon>
        <taxon>Pezizomycotina</taxon>
        <taxon>Sordariomycetes</taxon>
        <taxon>Sordariomycetidae</taxon>
        <taxon>Sordariales</taxon>
        <taxon>Chaetomiaceae</taxon>
        <taxon>Corynascus</taxon>
    </lineage>
</organism>
<keyword evidence="4 6" id="KW-0479">Metal-binding</keyword>
<reference evidence="8" key="1">
    <citation type="journal article" date="2023" name="Mol. Phylogenet. Evol.">
        <title>Genome-scale phylogeny and comparative genomics of the fungal order Sordariales.</title>
        <authorList>
            <person name="Hensen N."/>
            <person name="Bonometti L."/>
            <person name="Westerberg I."/>
            <person name="Brannstrom I.O."/>
            <person name="Guillou S."/>
            <person name="Cros-Aarteil S."/>
            <person name="Calhoun S."/>
            <person name="Haridas S."/>
            <person name="Kuo A."/>
            <person name="Mondo S."/>
            <person name="Pangilinan J."/>
            <person name="Riley R."/>
            <person name="LaButti K."/>
            <person name="Andreopoulos B."/>
            <person name="Lipzen A."/>
            <person name="Chen C."/>
            <person name="Yan M."/>
            <person name="Daum C."/>
            <person name="Ng V."/>
            <person name="Clum A."/>
            <person name="Steindorff A."/>
            <person name="Ohm R.A."/>
            <person name="Martin F."/>
            <person name="Silar P."/>
            <person name="Natvig D.O."/>
            <person name="Lalanne C."/>
            <person name="Gautier V."/>
            <person name="Ament-Velasquez S.L."/>
            <person name="Kruys A."/>
            <person name="Hutchinson M.I."/>
            <person name="Powell A.J."/>
            <person name="Barry K."/>
            <person name="Miller A.N."/>
            <person name="Grigoriev I.V."/>
            <person name="Debuchy R."/>
            <person name="Gladieux P."/>
            <person name="Hiltunen Thoren M."/>
            <person name="Johannesson H."/>
        </authorList>
    </citation>
    <scope>NUCLEOTIDE SEQUENCE</scope>
    <source>
        <strain evidence="8">CBS 359.72</strain>
    </source>
</reference>
<dbReference type="GO" id="GO:0020037">
    <property type="term" value="F:heme binding"/>
    <property type="evidence" value="ECO:0007669"/>
    <property type="project" value="InterPro"/>
</dbReference>
<dbReference type="PANTHER" id="PTHR24305:SF210">
    <property type="entry name" value="CYTOCHROME P450 MONOOXYGENASE ASQL-RELATED"/>
    <property type="match status" value="1"/>
</dbReference>
<dbReference type="InterPro" id="IPR017972">
    <property type="entry name" value="Cyt_P450_CS"/>
</dbReference>
<name>A0AAN7CY29_9PEZI</name>
<evidence type="ECO:0000313" key="9">
    <source>
        <dbReference type="Proteomes" id="UP001303647"/>
    </source>
</evidence>